<dbReference type="AlphaFoldDB" id="A0A8J3NNW1"/>
<evidence type="ECO:0000313" key="1">
    <source>
        <dbReference type="EMBL" id="GIF86533.1"/>
    </source>
</evidence>
<reference evidence="1 2" key="1">
    <citation type="submission" date="2021-01" db="EMBL/GenBank/DDBJ databases">
        <title>Whole genome shotgun sequence of Catellatospora bangladeshensis NBRC 107357.</title>
        <authorList>
            <person name="Komaki H."/>
            <person name="Tamura T."/>
        </authorList>
    </citation>
    <scope>NUCLEOTIDE SEQUENCE [LARGE SCALE GENOMIC DNA]</scope>
    <source>
        <strain evidence="1 2">NBRC 107357</strain>
    </source>
</reference>
<dbReference type="EMBL" id="BONF01000082">
    <property type="protein sequence ID" value="GIF86533.1"/>
    <property type="molecule type" value="Genomic_DNA"/>
</dbReference>
<protein>
    <submittedName>
        <fullName evidence="1">Uncharacterized protein</fullName>
    </submittedName>
</protein>
<name>A0A8J3NNW1_9ACTN</name>
<sequence>MILRLNDLDDAEVLFMDTIRRDDAGDVFADLAQMARVPSDVADRWFDQWREF</sequence>
<comment type="caution">
    <text evidence="1">The sequence shown here is derived from an EMBL/GenBank/DDBJ whole genome shotgun (WGS) entry which is preliminary data.</text>
</comment>
<keyword evidence="2" id="KW-1185">Reference proteome</keyword>
<dbReference type="Proteomes" id="UP000601223">
    <property type="component" value="Unassembled WGS sequence"/>
</dbReference>
<proteinExistence type="predicted"/>
<evidence type="ECO:0000313" key="2">
    <source>
        <dbReference type="Proteomes" id="UP000601223"/>
    </source>
</evidence>
<dbReference type="RefSeq" id="WP_203757631.1">
    <property type="nucleotide sequence ID" value="NZ_BONF01000082.1"/>
</dbReference>
<gene>
    <name evidence="1" type="ORF">Cba03nite_78820</name>
</gene>
<accession>A0A8J3NNW1</accession>
<organism evidence="1 2">
    <name type="scientific">Catellatospora bangladeshensis</name>
    <dbReference type="NCBI Taxonomy" id="310355"/>
    <lineage>
        <taxon>Bacteria</taxon>
        <taxon>Bacillati</taxon>
        <taxon>Actinomycetota</taxon>
        <taxon>Actinomycetes</taxon>
        <taxon>Micromonosporales</taxon>
        <taxon>Micromonosporaceae</taxon>
        <taxon>Catellatospora</taxon>
    </lineage>
</organism>